<gene>
    <name evidence="10" type="ORF">FQA47_016737</name>
</gene>
<feature type="compositionally biased region" description="Basic and acidic residues" evidence="7">
    <location>
        <begin position="271"/>
        <end position="284"/>
    </location>
</feature>
<dbReference type="PRINTS" id="PR00452">
    <property type="entry name" value="SH3DOMAIN"/>
</dbReference>
<dbReference type="GO" id="GO:0016477">
    <property type="term" value="P:cell migration"/>
    <property type="evidence" value="ECO:0007669"/>
    <property type="project" value="TreeGrafter"/>
</dbReference>
<dbReference type="PRINTS" id="PR00401">
    <property type="entry name" value="SH2DOMAIN"/>
</dbReference>
<dbReference type="InterPro" id="IPR036028">
    <property type="entry name" value="SH3-like_dom_sf"/>
</dbReference>
<keyword evidence="4" id="KW-0449">Lipoprotein</keyword>
<evidence type="ECO:0000313" key="10">
    <source>
        <dbReference type="EMBL" id="KAF6725878.1"/>
    </source>
</evidence>
<accession>A0A834C5P3</accession>
<dbReference type="GO" id="GO:2000145">
    <property type="term" value="P:regulation of cell motility"/>
    <property type="evidence" value="ECO:0007669"/>
    <property type="project" value="UniProtKB-ARBA"/>
</dbReference>
<dbReference type="AlphaFoldDB" id="A0A834C5P3"/>
<dbReference type="EMBL" id="WKFB01000350">
    <property type="protein sequence ID" value="KAF6725878.1"/>
    <property type="molecule type" value="Genomic_DNA"/>
</dbReference>
<evidence type="ECO:0000256" key="3">
    <source>
        <dbReference type="ARBA" id="ARBA00022999"/>
    </source>
</evidence>
<evidence type="ECO:0000256" key="1">
    <source>
        <dbReference type="ARBA" id="ARBA00009756"/>
    </source>
</evidence>
<feature type="region of interest" description="Disordered" evidence="7">
    <location>
        <begin position="180"/>
        <end position="206"/>
    </location>
</feature>
<evidence type="ECO:0000256" key="5">
    <source>
        <dbReference type="PROSITE-ProRule" id="PRU00191"/>
    </source>
</evidence>
<sequence>MSASRFDSSDRSAWYFGPVSRQEAQNRLQGQRHGMFLVRDSSTCPGDYVLSVSENSKVSHYIINSLPSKRFKIGDQEFENLPALLEFYKIHYLDTTTLIEPASRYPSTIGGPVSSMIGPEDNLEYVRTLYDFTGSDAEDLPFKKGEVLIILEKPEEQWWSAKNKDGRVGMIPVPYVEKLVRSSPHPGQPSHGSRNSNSYGIPEPSHSLVNAYAQPQLSPPMPPGTPGAGHYPVALHAEWSRVGKSHPKARALCLRQNCSCSRGRRHGQSSTDEHQRSVGGRGERTQGSLPLHSRQNRRPAEP</sequence>
<feature type="compositionally biased region" description="Low complexity" evidence="7">
    <location>
        <begin position="182"/>
        <end position="193"/>
    </location>
</feature>
<dbReference type="SUPFAM" id="SSF50044">
    <property type="entry name" value="SH3-domain"/>
    <property type="match status" value="1"/>
</dbReference>
<dbReference type="PANTHER" id="PTHR19969">
    <property type="entry name" value="SH2-SH3 ADAPTOR PROTEIN-RELATED"/>
    <property type="match status" value="1"/>
</dbReference>
<evidence type="ECO:0000259" key="9">
    <source>
        <dbReference type="PROSITE" id="PS50002"/>
    </source>
</evidence>
<dbReference type="InterPro" id="IPR051184">
    <property type="entry name" value="Tyrosine-phos_adapter"/>
</dbReference>
<dbReference type="SMART" id="SM00252">
    <property type="entry name" value="SH2"/>
    <property type="match status" value="1"/>
</dbReference>
<proteinExistence type="inferred from homology"/>
<dbReference type="InterPro" id="IPR035457">
    <property type="entry name" value="CRK_SH3_N"/>
</dbReference>
<dbReference type="Gene3D" id="2.30.30.40">
    <property type="entry name" value="SH3 Domains"/>
    <property type="match status" value="1"/>
</dbReference>
<dbReference type="PROSITE" id="PS50001">
    <property type="entry name" value="SH2"/>
    <property type="match status" value="1"/>
</dbReference>
<evidence type="ECO:0000313" key="11">
    <source>
        <dbReference type="Proteomes" id="UP000646548"/>
    </source>
</evidence>
<protein>
    <submittedName>
        <fullName evidence="10">Crk-like protein</fullName>
    </submittedName>
</protein>
<feature type="domain" description="SH2" evidence="8">
    <location>
        <begin position="14"/>
        <end position="102"/>
    </location>
</feature>
<feature type="region of interest" description="Disordered" evidence="7">
    <location>
        <begin position="260"/>
        <end position="302"/>
    </location>
</feature>
<dbReference type="SUPFAM" id="SSF55550">
    <property type="entry name" value="SH2 domain"/>
    <property type="match status" value="1"/>
</dbReference>
<dbReference type="GO" id="GO:0005737">
    <property type="term" value="C:cytoplasm"/>
    <property type="evidence" value="ECO:0007669"/>
    <property type="project" value="TreeGrafter"/>
</dbReference>
<organism evidence="10 11">
    <name type="scientific">Oryzias melastigma</name>
    <name type="common">Marine medaka</name>
    <dbReference type="NCBI Taxonomy" id="30732"/>
    <lineage>
        <taxon>Eukaryota</taxon>
        <taxon>Metazoa</taxon>
        <taxon>Chordata</taxon>
        <taxon>Craniata</taxon>
        <taxon>Vertebrata</taxon>
        <taxon>Euteleostomi</taxon>
        <taxon>Actinopterygii</taxon>
        <taxon>Neopterygii</taxon>
        <taxon>Teleostei</taxon>
        <taxon>Neoteleostei</taxon>
        <taxon>Acanthomorphata</taxon>
        <taxon>Ovalentaria</taxon>
        <taxon>Atherinomorphae</taxon>
        <taxon>Beloniformes</taxon>
        <taxon>Adrianichthyidae</taxon>
        <taxon>Oryziinae</taxon>
        <taxon>Oryzias</taxon>
    </lineage>
</organism>
<dbReference type="CDD" id="cd11758">
    <property type="entry name" value="SH3_CRK_N"/>
    <property type="match status" value="1"/>
</dbReference>
<dbReference type="FunFam" id="3.30.505.10:FF:000026">
    <property type="entry name" value="adapter molecule crk isoform X1"/>
    <property type="match status" value="1"/>
</dbReference>
<dbReference type="GO" id="GO:0070374">
    <property type="term" value="P:positive regulation of ERK1 and ERK2 cascade"/>
    <property type="evidence" value="ECO:0007669"/>
    <property type="project" value="TreeGrafter"/>
</dbReference>
<dbReference type="GO" id="GO:0035591">
    <property type="term" value="F:signaling adaptor activity"/>
    <property type="evidence" value="ECO:0007669"/>
    <property type="project" value="TreeGrafter"/>
</dbReference>
<evidence type="ECO:0000259" key="8">
    <source>
        <dbReference type="PROSITE" id="PS50001"/>
    </source>
</evidence>
<dbReference type="InterPro" id="IPR036860">
    <property type="entry name" value="SH2_dom_sf"/>
</dbReference>
<dbReference type="Gene3D" id="3.30.505.10">
    <property type="entry name" value="SH2 domain"/>
    <property type="match status" value="1"/>
</dbReference>
<keyword evidence="2 6" id="KW-0728">SH3 domain</keyword>
<reference evidence="10" key="1">
    <citation type="journal article" name="BMC Genomics">
        <title>Long-read sequencing and de novo genome assembly of marine medaka (Oryzias melastigma).</title>
        <authorList>
            <person name="Liang P."/>
            <person name="Saqib H.S.A."/>
            <person name="Ni X."/>
            <person name="Shen Y."/>
        </authorList>
    </citation>
    <scope>NUCLEOTIDE SEQUENCE</scope>
    <source>
        <strain evidence="10">Bigg-433</strain>
    </source>
</reference>
<evidence type="ECO:0000256" key="7">
    <source>
        <dbReference type="SAM" id="MobiDB-lite"/>
    </source>
</evidence>
<name>A0A834C5P3_ORYME</name>
<dbReference type="GO" id="GO:0030971">
    <property type="term" value="F:receptor tyrosine kinase binding"/>
    <property type="evidence" value="ECO:0007669"/>
    <property type="project" value="TreeGrafter"/>
</dbReference>
<evidence type="ECO:0000256" key="4">
    <source>
        <dbReference type="ARBA" id="ARBA00023288"/>
    </source>
</evidence>
<dbReference type="InterPro" id="IPR001452">
    <property type="entry name" value="SH3_domain"/>
</dbReference>
<dbReference type="PANTHER" id="PTHR19969:SF5">
    <property type="entry name" value="CRK-LIKE PROTEIN"/>
    <property type="match status" value="1"/>
</dbReference>
<dbReference type="Pfam" id="PF00018">
    <property type="entry name" value="SH3_1"/>
    <property type="match status" value="1"/>
</dbReference>
<keyword evidence="3 5" id="KW-0727">SH2 domain</keyword>
<dbReference type="Proteomes" id="UP000646548">
    <property type="component" value="Unassembled WGS sequence"/>
</dbReference>
<comment type="caution">
    <text evidence="10">The sequence shown here is derived from an EMBL/GenBank/DDBJ whole genome shotgun (WGS) entry which is preliminary data.</text>
</comment>
<dbReference type="InterPro" id="IPR000980">
    <property type="entry name" value="SH2"/>
</dbReference>
<dbReference type="GO" id="GO:0007167">
    <property type="term" value="P:enzyme-linked receptor protein signaling pathway"/>
    <property type="evidence" value="ECO:0007669"/>
    <property type="project" value="TreeGrafter"/>
</dbReference>
<evidence type="ECO:0000256" key="6">
    <source>
        <dbReference type="PROSITE-ProRule" id="PRU00192"/>
    </source>
</evidence>
<feature type="domain" description="SH3" evidence="9">
    <location>
        <begin position="121"/>
        <end position="181"/>
    </location>
</feature>
<comment type="similarity">
    <text evidence="1">Belongs to the CRK family.</text>
</comment>
<evidence type="ECO:0000256" key="2">
    <source>
        <dbReference type="ARBA" id="ARBA00022443"/>
    </source>
</evidence>
<dbReference type="SMART" id="SM00326">
    <property type="entry name" value="SH3"/>
    <property type="match status" value="1"/>
</dbReference>
<dbReference type="PROSITE" id="PS50002">
    <property type="entry name" value="SH3"/>
    <property type="match status" value="1"/>
</dbReference>
<dbReference type="Pfam" id="PF00017">
    <property type="entry name" value="SH2"/>
    <property type="match status" value="1"/>
</dbReference>
<dbReference type="CDD" id="cd09926">
    <property type="entry name" value="SH2_CRK_like"/>
    <property type="match status" value="1"/>
</dbReference>